<keyword evidence="2" id="KW-0472">Membrane</keyword>
<sequence length="119" mass="13567">MVAEARKKGLIYRLGYGVGWLSRRYFRYEKALLGWMTRKGMPAVFAGMLGWCVRLGLIGGFLYLVFWVAVIAMGLFFLTILPSGNSDSEEEMAFPDSRKLNPDPYSPENMNNPAFYHDL</sequence>
<organism evidence="3 4">
    <name type="scientific">Pseudomonas gingeri</name>
    <dbReference type="NCBI Taxonomy" id="117681"/>
    <lineage>
        <taxon>Bacteria</taxon>
        <taxon>Pseudomonadati</taxon>
        <taxon>Pseudomonadota</taxon>
        <taxon>Gammaproteobacteria</taxon>
        <taxon>Pseudomonadales</taxon>
        <taxon>Pseudomonadaceae</taxon>
        <taxon>Pseudomonas</taxon>
    </lineage>
</organism>
<dbReference type="AlphaFoldDB" id="A0A7Y7XWE4"/>
<dbReference type="Pfam" id="PF12553">
    <property type="entry name" value="DUF3742"/>
    <property type="match status" value="1"/>
</dbReference>
<reference evidence="3 4" key="1">
    <citation type="submission" date="2020-04" db="EMBL/GenBank/DDBJ databases">
        <title>Molecular characterization of pseudomonads from Agaricus bisporus reveal novel blotch 2 pathogens in Western Europe.</title>
        <authorList>
            <person name="Taparia T."/>
            <person name="Krijger M."/>
            <person name="Haynes E."/>
            <person name="Elpinstone J.G."/>
            <person name="Noble R."/>
            <person name="Van Der Wolf J."/>
        </authorList>
    </citation>
    <scope>NUCLEOTIDE SEQUENCE [LARGE SCALE GENOMIC DNA]</scope>
    <source>
        <strain evidence="3 4">IPO3738</strain>
    </source>
</reference>
<feature type="region of interest" description="Disordered" evidence="1">
    <location>
        <begin position="86"/>
        <end position="119"/>
    </location>
</feature>
<feature type="transmembrane region" description="Helical" evidence="2">
    <location>
        <begin position="57"/>
        <end position="81"/>
    </location>
</feature>
<dbReference type="EMBL" id="JACAQE010000002">
    <property type="protein sequence ID" value="NWC13281.1"/>
    <property type="molecule type" value="Genomic_DNA"/>
</dbReference>
<comment type="caution">
    <text evidence="3">The sequence shown here is derived from an EMBL/GenBank/DDBJ whole genome shotgun (WGS) entry which is preliminary data.</text>
</comment>
<evidence type="ECO:0000313" key="4">
    <source>
        <dbReference type="Proteomes" id="UP000517547"/>
    </source>
</evidence>
<dbReference type="Proteomes" id="UP000517547">
    <property type="component" value="Unassembled WGS sequence"/>
</dbReference>
<evidence type="ECO:0000256" key="1">
    <source>
        <dbReference type="SAM" id="MobiDB-lite"/>
    </source>
</evidence>
<keyword evidence="2" id="KW-1133">Transmembrane helix</keyword>
<evidence type="ECO:0000313" key="3">
    <source>
        <dbReference type="EMBL" id="NWC13281.1"/>
    </source>
</evidence>
<dbReference type="RefSeq" id="WP_083875455.1">
    <property type="nucleotide sequence ID" value="NZ_JACAQE010000002.1"/>
</dbReference>
<dbReference type="InterPro" id="IPR022213">
    <property type="entry name" value="DUF3742"/>
</dbReference>
<protein>
    <submittedName>
        <fullName evidence="3">DUF3742 family protein</fullName>
    </submittedName>
</protein>
<proteinExistence type="predicted"/>
<evidence type="ECO:0000256" key="2">
    <source>
        <dbReference type="SAM" id="Phobius"/>
    </source>
</evidence>
<accession>A0A7Y7XWE4</accession>
<name>A0A7Y7XWE4_9PSED</name>
<keyword evidence="2" id="KW-0812">Transmembrane</keyword>
<gene>
    <name evidence="3" type="ORF">HX845_06515</name>
</gene>